<dbReference type="GeneID" id="58978707"/>
<gene>
    <name evidence="1" type="ORF">N5910_05480</name>
</gene>
<evidence type="ECO:0000313" key="1">
    <source>
        <dbReference type="EMBL" id="UXH30999.1"/>
    </source>
</evidence>
<sequence>MEQECERCDFCGKPAIGRCMVCGMCYCLEHMGGDGFCLDDFFGTGLFD</sequence>
<organism evidence="1">
    <name type="scientific">Methanothermobacter wolfeii</name>
    <name type="common">Methanobacterium wolfei</name>
    <dbReference type="NCBI Taxonomy" id="145261"/>
    <lineage>
        <taxon>Archaea</taxon>
        <taxon>Methanobacteriati</taxon>
        <taxon>Methanobacteriota</taxon>
        <taxon>Methanomada group</taxon>
        <taxon>Methanobacteria</taxon>
        <taxon>Methanobacteriales</taxon>
        <taxon>Methanobacteriaceae</taxon>
        <taxon>Methanothermobacter</taxon>
    </lineage>
</organism>
<dbReference type="EMBL" id="CP104550">
    <property type="protein sequence ID" value="UXH30999.1"/>
    <property type="molecule type" value="Genomic_DNA"/>
</dbReference>
<dbReference type="Proteomes" id="UP001065373">
    <property type="component" value="Chromosome"/>
</dbReference>
<proteinExistence type="predicted"/>
<accession>A0A9E7RRG4</accession>
<dbReference type="AlphaFoldDB" id="A0A9E7RRG4"/>
<dbReference type="RefSeq" id="WP_191216012.1">
    <property type="nucleotide sequence ID" value="NZ_CP104550.1"/>
</dbReference>
<name>A0A9E7RRG4_METWO</name>
<protein>
    <submittedName>
        <fullName evidence="1">Uncharacterized protein</fullName>
    </submittedName>
</protein>
<reference evidence="1" key="1">
    <citation type="submission" date="2022-09" db="EMBL/GenBank/DDBJ databases">
        <title>Characterization of three MwoI isoschizomers from sequenced genome and metagenomes.</title>
        <authorList>
            <person name="Fomenkov A."/>
            <person name="Xu S.Y."/>
            <person name="Roberts R.J."/>
        </authorList>
    </citation>
    <scope>NUCLEOTIDE SEQUENCE</scope>
    <source>
        <strain evidence="1">DSM 2970</strain>
    </source>
</reference>